<protein>
    <submittedName>
        <fullName evidence="2">DUF3429 family protein</fullName>
    </submittedName>
</protein>
<reference evidence="2 3" key="1">
    <citation type="submission" date="2019-12" db="EMBL/GenBank/DDBJ databases">
        <authorList>
            <person name="Lee S.D."/>
        </authorList>
    </citation>
    <scope>NUCLEOTIDE SEQUENCE [LARGE SCALE GENOMIC DNA]</scope>
    <source>
        <strain evidence="2 3">GH3-10</strain>
    </source>
</reference>
<keyword evidence="1" id="KW-0812">Transmembrane</keyword>
<feature type="transmembrane region" description="Helical" evidence="1">
    <location>
        <begin position="76"/>
        <end position="97"/>
    </location>
</feature>
<keyword evidence="1" id="KW-0472">Membrane</keyword>
<evidence type="ECO:0000313" key="3">
    <source>
        <dbReference type="Proteomes" id="UP000461409"/>
    </source>
</evidence>
<dbReference type="Proteomes" id="UP000461409">
    <property type="component" value="Unassembled WGS sequence"/>
</dbReference>
<reference evidence="2 3" key="2">
    <citation type="submission" date="2020-02" db="EMBL/GenBank/DDBJ databases">
        <title>Erythrobacter dongmakensis sp. nov., isolated from a tidal mudflat.</title>
        <authorList>
            <person name="Kim I.S."/>
        </authorList>
    </citation>
    <scope>NUCLEOTIDE SEQUENCE [LARGE SCALE GENOMIC DNA]</scope>
    <source>
        <strain evidence="2 3">GH3-10</strain>
    </source>
</reference>
<dbReference type="AlphaFoldDB" id="A0A844XHX6"/>
<evidence type="ECO:0000256" key="1">
    <source>
        <dbReference type="SAM" id="Phobius"/>
    </source>
</evidence>
<organism evidence="2 3">
    <name type="scientific">Aurantiacibacter rhizosphaerae</name>
    <dbReference type="NCBI Taxonomy" id="2691582"/>
    <lineage>
        <taxon>Bacteria</taxon>
        <taxon>Pseudomonadati</taxon>
        <taxon>Pseudomonadota</taxon>
        <taxon>Alphaproteobacteria</taxon>
        <taxon>Sphingomonadales</taxon>
        <taxon>Erythrobacteraceae</taxon>
        <taxon>Aurantiacibacter</taxon>
    </lineage>
</organism>
<name>A0A844XHX6_9SPHN</name>
<feature type="transmembrane region" description="Helical" evidence="1">
    <location>
        <begin position="38"/>
        <end position="55"/>
    </location>
</feature>
<comment type="caution">
    <text evidence="2">The sequence shown here is derived from an EMBL/GenBank/DDBJ whole genome shotgun (WGS) entry which is preliminary data.</text>
</comment>
<dbReference type="EMBL" id="WUBR01000003">
    <property type="protein sequence ID" value="MWV29164.1"/>
    <property type="molecule type" value="Genomic_DNA"/>
</dbReference>
<evidence type="ECO:0000313" key="2">
    <source>
        <dbReference type="EMBL" id="MWV29164.1"/>
    </source>
</evidence>
<dbReference type="Pfam" id="PF11911">
    <property type="entry name" value="DUF3429"/>
    <property type="match status" value="1"/>
</dbReference>
<feature type="transmembrane region" description="Helical" evidence="1">
    <location>
        <begin position="12"/>
        <end position="32"/>
    </location>
</feature>
<gene>
    <name evidence="2" type="ORF">GRF63_14765</name>
</gene>
<sequence>MADHEAHSSRSPFPWLRSLLPQLACVAAAWLGPPEWRWSALAIGWGYAALILSFLGGLRWGLAAAAPDRGRRAPNWLWVASVAPSLLALVTFLPWVFGQDWPGPSLYILGAAIALSLLIDARLVTVRPVWWMALRIPLSLGLGGATILLALAA</sequence>
<keyword evidence="1" id="KW-1133">Transmembrane helix</keyword>
<accession>A0A844XHX6</accession>
<feature type="transmembrane region" description="Helical" evidence="1">
    <location>
        <begin position="103"/>
        <end position="121"/>
    </location>
</feature>
<dbReference type="InterPro" id="IPR021836">
    <property type="entry name" value="DUF3429"/>
</dbReference>
<feature type="transmembrane region" description="Helical" evidence="1">
    <location>
        <begin position="133"/>
        <end position="152"/>
    </location>
</feature>
<proteinExistence type="predicted"/>
<keyword evidence="3" id="KW-1185">Reference proteome</keyword>